<dbReference type="InterPro" id="IPR000383">
    <property type="entry name" value="Xaa-Pro-like_dom"/>
</dbReference>
<dbReference type="PANTHER" id="PTHR47751">
    <property type="entry name" value="SUPERFAMILY HYDROLASE, PUTATIVE (AFU_ORTHOLOGUE AFUA_2G16580)-RELATED"/>
    <property type="match status" value="1"/>
</dbReference>
<evidence type="ECO:0000313" key="4">
    <source>
        <dbReference type="Proteomes" id="UP000236000"/>
    </source>
</evidence>
<feature type="domain" description="Xaa-Pro dipeptidyl-peptidase-like" evidence="2">
    <location>
        <begin position="68"/>
        <end position="331"/>
    </location>
</feature>
<dbReference type="Pfam" id="PF02129">
    <property type="entry name" value="Peptidase_S15"/>
    <property type="match status" value="1"/>
</dbReference>
<evidence type="ECO:0000259" key="2">
    <source>
        <dbReference type="Pfam" id="PF02129"/>
    </source>
</evidence>
<dbReference type="RefSeq" id="WP_102711390.1">
    <property type="nucleotide sequence ID" value="NZ_PJKA01000002.1"/>
</dbReference>
<dbReference type="Proteomes" id="UP000236000">
    <property type="component" value="Unassembled WGS sequence"/>
</dbReference>
<proteinExistence type="predicted"/>
<gene>
    <name evidence="3" type="ORF">CXU22_00325</name>
</gene>
<reference evidence="3 4" key="1">
    <citation type="journal article" date="2017" name="BMC Genomics">
        <title>Genome sequencing of 39 Akkermansia muciniphila isolates reveals its population structure, genomic and functional diverisity, and global distribution in mammalian gut microbiotas.</title>
        <authorList>
            <person name="Guo X."/>
            <person name="Li S."/>
            <person name="Zhang J."/>
            <person name="Wu F."/>
            <person name="Li X."/>
            <person name="Wu D."/>
            <person name="Zhang M."/>
            <person name="Ou Z."/>
            <person name="Jie Z."/>
            <person name="Yan Q."/>
            <person name="Li P."/>
            <person name="Yi J."/>
            <person name="Peng Y."/>
        </authorList>
    </citation>
    <scope>NUCLEOTIDE SEQUENCE [LARGE SCALE GENOMIC DNA]</scope>
    <source>
        <strain evidence="3 4">GP24</strain>
    </source>
</reference>
<protein>
    <submittedName>
        <fullName evidence="3">Alpha/beta hydrolase</fullName>
    </submittedName>
</protein>
<sequence>MTGHSFKRFCAAFSACICCAGSLSAENNNANTDRIMNEQLNLTQEWDKVFPKSDKVDHRKVSFRNRYGITLAADLYIPRKAGGKLPAIAVSGPFGAVKEQSSGLYAQTMAERGFLTIAFDPSYTGESGGEPRYVASPDINTEDFSAAVDYLSTRDDVDPERIGIIGICGWGGMAVNAAAIDTRIKAAVASTMYDMSRVNANGYFDAMDADARYELRKQLNAQRTADAKNGSYALAGGVPDPLPDDAPGFVKDYYNYYKTPRGYHKRSLNSNGGWNTTSALSFINMPLLAYSGEIRSAVLMIHGEKAHSRYFSEDAFKKLKGNNKELMIIPGASHVDLYDNQAGVIPFGKIEQFFQEHLK</sequence>
<accession>A0A2N8HGV8</accession>
<dbReference type="AlphaFoldDB" id="A0A2N8HGV8"/>
<name>A0A2N8HGV8_9BACT</name>
<dbReference type="InterPro" id="IPR029058">
    <property type="entry name" value="AB_hydrolase_fold"/>
</dbReference>
<dbReference type="Gene3D" id="3.40.50.1820">
    <property type="entry name" value="alpha/beta hydrolase"/>
    <property type="match status" value="1"/>
</dbReference>
<dbReference type="InterPro" id="IPR051411">
    <property type="entry name" value="Polyketide_trans_af380"/>
</dbReference>
<evidence type="ECO:0000256" key="1">
    <source>
        <dbReference type="SAM" id="SignalP"/>
    </source>
</evidence>
<organism evidence="3 4">
    <name type="scientific">Akkermansia muciniphila</name>
    <dbReference type="NCBI Taxonomy" id="239935"/>
    <lineage>
        <taxon>Bacteria</taxon>
        <taxon>Pseudomonadati</taxon>
        <taxon>Verrucomicrobiota</taxon>
        <taxon>Verrucomicrobiia</taxon>
        <taxon>Verrucomicrobiales</taxon>
        <taxon>Akkermansiaceae</taxon>
        <taxon>Akkermansia</taxon>
    </lineage>
</organism>
<keyword evidence="3" id="KW-0378">Hydrolase</keyword>
<dbReference type="SUPFAM" id="SSF53474">
    <property type="entry name" value="alpha/beta-Hydrolases"/>
    <property type="match status" value="1"/>
</dbReference>
<comment type="caution">
    <text evidence="3">The sequence shown here is derived from an EMBL/GenBank/DDBJ whole genome shotgun (WGS) entry which is preliminary data.</text>
</comment>
<dbReference type="GO" id="GO:0016787">
    <property type="term" value="F:hydrolase activity"/>
    <property type="evidence" value="ECO:0007669"/>
    <property type="project" value="UniProtKB-KW"/>
</dbReference>
<keyword evidence="1" id="KW-0732">Signal</keyword>
<feature type="signal peptide" evidence="1">
    <location>
        <begin position="1"/>
        <end position="25"/>
    </location>
</feature>
<dbReference type="EMBL" id="PJKA01000002">
    <property type="protein sequence ID" value="PNC20267.1"/>
    <property type="molecule type" value="Genomic_DNA"/>
</dbReference>
<feature type="chain" id="PRO_5014789401" evidence="1">
    <location>
        <begin position="26"/>
        <end position="359"/>
    </location>
</feature>
<dbReference type="OrthoDB" id="9805123at2"/>
<dbReference type="Gene3D" id="1.10.10.800">
    <property type="match status" value="1"/>
</dbReference>
<dbReference type="PANTHER" id="PTHR47751:SF1">
    <property type="entry name" value="SUPERFAMILY HYDROLASE, PUTATIVE (AFU_ORTHOLOGUE AFUA_2G16580)-RELATED"/>
    <property type="match status" value="1"/>
</dbReference>
<evidence type="ECO:0000313" key="3">
    <source>
        <dbReference type="EMBL" id="PNC20267.1"/>
    </source>
</evidence>